<comment type="caution">
    <text evidence="9">The sequence shown here is derived from an EMBL/GenBank/DDBJ whole genome shotgun (WGS) entry which is preliminary data.</text>
</comment>
<keyword evidence="3 7" id="KW-0812">Transmembrane</keyword>
<dbReference type="InterPro" id="IPR035952">
    <property type="entry name" value="Rhomboid-like_sf"/>
</dbReference>
<dbReference type="AlphaFoldDB" id="A0A1R2D0F3"/>
<feature type="transmembrane region" description="Helical" evidence="7">
    <location>
        <begin position="65"/>
        <end position="92"/>
    </location>
</feature>
<dbReference type="EMBL" id="MPUH01000021">
    <property type="protein sequence ID" value="OMJ94747.1"/>
    <property type="molecule type" value="Genomic_DNA"/>
</dbReference>
<keyword evidence="4" id="KW-0378">Hydrolase</keyword>
<keyword evidence="5 7" id="KW-1133">Transmembrane helix</keyword>
<dbReference type="GO" id="GO:0004252">
    <property type="term" value="F:serine-type endopeptidase activity"/>
    <property type="evidence" value="ECO:0007669"/>
    <property type="project" value="InterPro"/>
</dbReference>
<feature type="transmembrane region" description="Helical" evidence="7">
    <location>
        <begin position="185"/>
        <end position="202"/>
    </location>
</feature>
<comment type="subcellular location">
    <subcellularLocation>
        <location evidence="1">Membrane</location>
        <topology evidence="1">Multi-pass membrane protein</topology>
    </subcellularLocation>
</comment>
<gene>
    <name evidence="9" type="ORF">SteCoe_1926</name>
</gene>
<dbReference type="InterPro" id="IPR022764">
    <property type="entry name" value="Peptidase_S54_rhomboid_dom"/>
</dbReference>
<keyword evidence="10" id="KW-1185">Reference proteome</keyword>
<feature type="transmembrane region" description="Helical" evidence="7">
    <location>
        <begin position="132"/>
        <end position="151"/>
    </location>
</feature>
<feature type="transmembrane region" description="Helical" evidence="7">
    <location>
        <begin position="157"/>
        <end position="178"/>
    </location>
</feature>
<feature type="domain" description="Peptidase S54 rhomboid" evidence="8">
    <location>
        <begin position="63"/>
        <end position="176"/>
    </location>
</feature>
<evidence type="ECO:0000256" key="1">
    <source>
        <dbReference type="ARBA" id="ARBA00004141"/>
    </source>
</evidence>
<dbReference type="GO" id="GO:0016020">
    <property type="term" value="C:membrane"/>
    <property type="evidence" value="ECO:0007669"/>
    <property type="project" value="UniProtKB-SubCell"/>
</dbReference>
<sequence length="204" mass="23526">MSWKGFFNNYKWKLKNFFSNKDPEFITKALISANIGAYFAWQVVPNFMRNHFVMSEQNTIRRSRYYTILTSSVSHTDFLQMLFNSITIWFFATPVTYSIGPAGVLTLYLSGAVFNFFGLYSRYKYKNHYGSIPISLGANASVAAIMSYFIIKNPWQPIMLMFIPMPAIFLGLTMLYLGDNGRENTYLYGGLGGAFIYLLRIIRK</sequence>
<dbReference type="PANTHER" id="PTHR43731">
    <property type="entry name" value="RHOMBOID PROTEASE"/>
    <property type="match status" value="1"/>
</dbReference>
<keyword evidence="6 7" id="KW-0472">Membrane</keyword>
<dbReference type="Gene3D" id="1.20.1540.10">
    <property type="entry name" value="Rhomboid-like"/>
    <property type="match status" value="1"/>
</dbReference>
<evidence type="ECO:0000256" key="4">
    <source>
        <dbReference type="ARBA" id="ARBA00022801"/>
    </source>
</evidence>
<dbReference type="SUPFAM" id="SSF144091">
    <property type="entry name" value="Rhomboid-like"/>
    <property type="match status" value="1"/>
</dbReference>
<reference evidence="9 10" key="1">
    <citation type="submission" date="2016-11" db="EMBL/GenBank/DDBJ databases">
        <title>The macronuclear genome of Stentor coeruleus: a giant cell with tiny introns.</title>
        <authorList>
            <person name="Slabodnick M."/>
            <person name="Ruby J.G."/>
            <person name="Reiff S.B."/>
            <person name="Swart E.C."/>
            <person name="Gosai S."/>
            <person name="Prabakaran S."/>
            <person name="Witkowska E."/>
            <person name="Larue G.E."/>
            <person name="Fisher S."/>
            <person name="Freeman R.M."/>
            <person name="Gunawardena J."/>
            <person name="Chu W."/>
            <person name="Stover N.A."/>
            <person name="Gregory B.D."/>
            <person name="Nowacki M."/>
            <person name="Derisi J."/>
            <person name="Roy S.W."/>
            <person name="Marshall W.F."/>
            <person name="Sood P."/>
        </authorList>
    </citation>
    <scope>NUCLEOTIDE SEQUENCE [LARGE SCALE GENOMIC DNA]</scope>
    <source>
        <strain evidence="9">WM001</strain>
    </source>
</reference>
<dbReference type="Pfam" id="PF01694">
    <property type="entry name" value="Rhomboid"/>
    <property type="match status" value="1"/>
</dbReference>
<accession>A0A1R2D0F3</accession>
<protein>
    <recommendedName>
        <fullName evidence="8">Peptidase S54 rhomboid domain-containing protein</fullName>
    </recommendedName>
</protein>
<evidence type="ECO:0000256" key="6">
    <source>
        <dbReference type="ARBA" id="ARBA00023136"/>
    </source>
</evidence>
<comment type="similarity">
    <text evidence="2">Belongs to the peptidase S54 family.</text>
</comment>
<dbReference type="Proteomes" id="UP000187209">
    <property type="component" value="Unassembled WGS sequence"/>
</dbReference>
<feature type="transmembrane region" description="Helical" evidence="7">
    <location>
        <begin position="98"/>
        <end position="120"/>
    </location>
</feature>
<dbReference type="InterPro" id="IPR050925">
    <property type="entry name" value="Rhomboid_protease_S54"/>
</dbReference>
<proteinExistence type="inferred from homology"/>
<evidence type="ECO:0000256" key="5">
    <source>
        <dbReference type="ARBA" id="ARBA00022989"/>
    </source>
</evidence>
<feature type="transmembrane region" description="Helical" evidence="7">
    <location>
        <begin position="25"/>
        <end position="44"/>
    </location>
</feature>
<dbReference type="OrthoDB" id="418595at2759"/>
<dbReference type="PANTHER" id="PTHR43731:SF14">
    <property type="entry name" value="PRESENILIN-ASSOCIATED RHOMBOID-LIKE PROTEIN, MITOCHONDRIAL"/>
    <property type="match status" value="1"/>
</dbReference>
<name>A0A1R2D0F3_9CILI</name>
<evidence type="ECO:0000259" key="8">
    <source>
        <dbReference type="Pfam" id="PF01694"/>
    </source>
</evidence>
<organism evidence="9 10">
    <name type="scientific">Stentor coeruleus</name>
    <dbReference type="NCBI Taxonomy" id="5963"/>
    <lineage>
        <taxon>Eukaryota</taxon>
        <taxon>Sar</taxon>
        <taxon>Alveolata</taxon>
        <taxon>Ciliophora</taxon>
        <taxon>Postciliodesmatophora</taxon>
        <taxon>Heterotrichea</taxon>
        <taxon>Heterotrichida</taxon>
        <taxon>Stentoridae</taxon>
        <taxon>Stentor</taxon>
    </lineage>
</organism>
<evidence type="ECO:0000256" key="2">
    <source>
        <dbReference type="ARBA" id="ARBA00009045"/>
    </source>
</evidence>
<evidence type="ECO:0000313" key="10">
    <source>
        <dbReference type="Proteomes" id="UP000187209"/>
    </source>
</evidence>
<evidence type="ECO:0000256" key="3">
    <source>
        <dbReference type="ARBA" id="ARBA00022692"/>
    </source>
</evidence>
<evidence type="ECO:0000256" key="7">
    <source>
        <dbReference type="SAM" id="Phobius"/>
    </source>
</evidence>
<evidence type="ECO:0000313" key="9">
    <source>
        <dbReference type="EMBL" id="OMJ94747.1"/>
    </source>
</evidence>